<dbReference type="PANTHER" id="PTHR47199">
    <property type="entry name" value="PHOTOSYSTEM II STABILITY/ASSEMBLY FACTOR HCF136, CHLOROPLASTIC"/>
    <property type="match status" value="1"/>
</dbReference>
<evidence type="ECO:0000256" key="2">
    <source>
        <dbReference type="ARBA" id="ARBA00023276"/>
    </source>
</evidence>
<dbReference type="OrthoDB" id="1878471at2759"/>
<keyword evidence="5" id="KW-1185">Reference proteome</keyword>
<dbReference type="InterPro" id="IPR028203">
    <property type="entry name" value="PSII_CF48-like_dom"/>
</dbReference>
<sequence>MTWAPGQSYWQPHNRPAARRVQNMGFTPDGEQLWMSTRGGDVYFSKDTEGTGFETTKLSSRGFGVLDVGFASNDVAFACGGSGSLFKSSDGGKTWKRDKSTDSVAGNLYSVRFFGNKGFILGNDGILLRYIGNGAASGSA</sequence>
<dbReference type="STRING" id="145388.A0A0D2KPZ1"/>
<proteinExistence type="predicted"/>
<evidence type="ECO:0000313" key="4">
    <source>
        <dbReference type="EMBL" id="KIY97643.1"/>
    </source>
</evidence>
<dbReference type="GeneID" id="25727473"/>
<feature type="domain" description="Photosynthesis system II assembly factor Ycf48/Hcf136-like" evidence="3">
    <location>
        <begin position="1"/>
        <end position="131"/>
    </location>
</feature>
<accession>A0A0D2KPZ1</accession>
<gene>
    <name evidence="4" type="ORF">MNEG_10322</name>
</gene>
<protein>
    <submittedName>
        <fullName evidence="4">Photosystem II stability/assembly factor</fullName>
    </submittedName>
</protein>
<organism evidence="4 5">
    <name type="scientific">Monoraphidium neglectum</name>
    <dbReference type="NCBI Taxonomy" id="145388"/>
    <lineage>
        <taxon>Eukaryota</taxon>
        <taxon>Viridiplantae</taxon>
        <taxon>Chlorophyta</taxon>
        <taxon>core chlorophytes</taxon>
        <taxon>Chlorophyceae</taxon>
        <taxon>CS clade</taxon>
        <taxon>Sphaeropleales</taxon>
        <taxon>Selenastraceae</taxon>
        <taxon>Monoraphidium</taxon>
    </lineage>
</organism>
<dbReference type="SUPFAM" id="SSF110296">
    <property type="entry name" value="Oligoxyloglucan reducing end-specific cellobiohydrolase"/>
    <property type="match status" value="1"/>
</dbReference>
<dbReference type="EMBL" id="KK102489">
    <property type="protein sequence ID" value="KIY97643.1"/>
    <property type="molecule type" value="Genomic_DNA"/>
</dbReference>
<dbReference type="KEGG" id="mng:MNEG_10322"/>
<dbReference type="PANTHER" id="PTHR47199:SF2">
    <property type="entry name" value="PHOTOSYSTEM II STABILITY_ASSEMBLY FACTOR HCF136, CHLOROPLASTIC"/>
    <property type="match status" value="1"/>
</dbReference>
<name>A0A0D2KPZ1_9CHLO</name>
<evidence type="ECO:0000256" key="1">
    <source>
        <dbReference type="ARBA" id="ARBA00022531"/>
    </source>
</evidence>
<dbReference type="AlphaFoldDB" id="A0A0D2KPZ1"/>
<dbReference type="GO" id="GO:0009523">
    <property type="term" value="C:photosystem II"/>
    <property type="evidence" value="ECO:0007669"/>
    <property type="project" value="UniProtKB-KW"/>
</dbReference>
<dbReference type="GO" id="GO:0015979">
    <property type="term" value="P:photosynthesis"/>
    <property type="evidence" value="ECO:0007669"/>
    <property type="project" value="UniProtKB-KW"/>
</dbReference>
<reference evidence="4 5" key="1">
    <citation type="journal article" date="2013" name="BMC Genomics">
        <title>Reconstruction of the lipid metabolism for the microalga Monoraphidium neglectum from its genome sequence reveals characteristics suitable for biofuel production.</title>
        <authorList>
            <person name="Bogen C."/>
            <person name="Al-Dilaimi A."/>
            <person name="Albersmeier A."/>
            <person name="Wichmann J."/>
            <person name="Grundmann M."/>
            <person name="Rupp O."/>
            <person name="Lauersen K.J."/>
            <person name="Blifernez-Klassen O."/>
            <person name="Kalinowski J."/>
            <person name="Goesmann A."/>
            <person name="Mussgnug J.H."/>
            <person name="Kruse O."/>
        </authorList>
    </citation>
    <scope>NUCLEOTIDE SEQUENCE [LARGE SCALE GENOMIC DNA]</scope>
    <source>
        <strain evidence="4 5">SAG 48.87</strain>
    </source>
</reference>
<evidence type="ECO:0000259" key="3">
    <source>
        <dbReference type="Pfam" id="PF14870"/>
    </source>
</evidence>
<keyword evidence="1" id="KW-0602">Photosynthesis</keyword>
<dbReference type="Gene3D" id="2.130.10.10">
    <property type="entry name" value="YVTN repeat-like/Quinoprotein amine dehydrogenase"/>
    <property type="match status" value="1"/>
</dbReference>
<keyword evidence="2" id="KW-0604">Photosystem II</keyword>
<dbReference type="Proteomes" id="UP000054498">
    <property type="component" value="Unassembled WGS sequence"/>
</dbReference>
<dbReference type="RefSeq" id="XP_013896663.1">
    <property type="nucleotide sequence ID" value="XM_014041209.1"/>
</dbReference>
<dbReference type="Pfam" id="PF14870">
    <property type="entry name" value="PSII_BNR"/>
    <property type="match status" value="1"/>
</dbReference>
<dbReference type="InterPro" id="IPR015943">
    <property type="entry name" value="WD40/YVTN_repeat-like_dom_sf"/>
</dbReference>
<evidence type="ECO:0000313" key="5">
    <source>
        <dbReference type="Proteomes" id="UP000054498"/>
    </source>
</evidence>